<evidence type="ECO:0000256" key="2">
    <source>
        <dbReference type="ARBA" id="ARBA00004286"/>
    </source>
</evidence>
<evidence type="ECO:0000313" key="9">
    <source>
        <dbReference type="Proteomes" id="UP001310890"/>
    </source>
</evidence>
<evidence type="ECO:0000256" key="4">
    <source>
        <dbReference type="ARBA" id="ARBA00023242"/>
    </source>
</evidence>
<comment type="subcellular location">
    <subcellularLocation>
        <location evidence="2">Chromosome</location>
    </subcellularLocation>
    <subcellularLocation>
        <location evidence="1">Nucleus</location>
    </subcellularLocation>
</comment>
<reference evidence="8" key="1">
    <citation type="submission" date="2023-08" db="EMBL/GenBank/DDBJ databases">
        <title>Black Yeasts Isolated from many extreme environments.</title>
        <authorList>
            <person name="Coleine C."/>
            <person name="Stajich J.E."/>
            <person name="Selbmann L."/>
        </authorList>
    </citation>
    <scope>NUCLEOTIDE SEQUENCE</scope>
    <source>
        <strain evidence="8">CCFEE 5401</strain>
    </source>
</reference>
<evidence type="ECO:0000313" key="8">
    <source>
        <dbReference type="EMBL" id="KAK5113843.1"/>
    </source>
</evidence>
<dbReference type="Proteomes" id="UP001310890">
    <property type="component" value="Unassembled WGS sequence"/>
</dbReference>
<dbReference type="EMBL" id="JAVRRL010000021">
    <property type="protein sequence ID" value="KAK5113843.1"/>
    <property type="molecule type" value="Genomic_DNA"/>
</dbReference>
<dbReference type="SUPFAM" id="SSF57903">
    <property type="entry name" value="FYVE/PHD zinc finger"/>
    <property type="match status" value="1"/>
</dbReference>
<evidence type="ECO:0000256" key="3">
    <source>
        <dbReference type="ARBA" id="ARBA00022454"/>
    </source>
</evidence>
<proteinExistence type="predicted"/>
<protein>
    <recommendedName>
        <fullName evidence="7">HORMA domain-containing protein</fullName>
    </recommendedName>
</protein>
<dbReference type="AlphaFoldDB" id="A0AAN7TJ23"/>
<evidence type="ECO:0000256" key="6">
    <source>
        <dbReference type="SAM" id="MobiDB-lite"/>
    </source>
</evidence>
<keyword evidence="4" id="KW-0539">Nucleus</keyword>
<feature type="domain" description="HORMA" evidence="7">
    <location>
        <begin position="23"/>
        <end position="260"/>
    </location>
</feature>
<dbReference type="Pfam" id="PF02301">
    <property type="entry name" value="HORMA"/>
    <property type="match status" value="1"/>
</dbReference>
<evidence type="ECO:0000259" key="7">
    <source>
        <dbReference type="PROSITE" id="PS50815"/>
    </source>
</evidence>
<dbReference type="Gene3D" id="3.30.900.10">
    <property type="entry name" value="HORMA domain"/>
    <property type="match status" value="1"/>
</dbReference>
<dbReference type="SUPFAM" id="SSF56019">
    <property type="entry name" value="The spindle assembly checkpoint protein mad2"/>
    <property type="match status" value="1"/>
</dbReference>
<feature type="region of interest" description="Disordered" evidence="6">
    <location>
        <begin position="702"/>
        <end position="739"/>
    </location>
</feature>
<dbReference type="InterPro" id="IPR003511">
    <property type="entry name" value="HORMA_dom"/>
</dbReference>
<dbReference type="Gene3D" id="3.30.40.10">
    <property type="entry name" value="Zinc/RING finger domain, C3HC4 (zinc finger)"/>
    <property type="match status" value="1"/>
</dbReference>
<dbReference type="InterPro" id="IPR036570">
    <property type="entry name" value="HORMA_dom_sf"/>
</dbReference>
<evidence type="ECO:0000256" key="5">
    <source>
        <dbReference type="ARBA" id="ARBA00023254"/>
    </source>
</evidence>
<dbReference type="InterPro" id="IPR051294">
    <property type="entry name" value="HORMA_MeioticProgression"/>
</dbReference>
<evidence type="ECO:0000256" key="1">
    <source>
        <dbReference type="ARBA" id="ARBA00004123"/>
    </source>
</evidence>
<dbReference type="InterPro" id="IPR011011">
    <property type="entry name" value="Znf_FYVE_PHD"/>
</dbReference>
<dbReference type="GO" id="GO:0005694">
    <property type="term" value="C:chromosome"/>
    <property type="evidence" value="ECO:0007669"/>
    <property type="project" value="UniProtKB-SubCell"/>
</dbReference>
<feature type="compositionally biased region" description="Basic and acidic residues" evidence="6">
    <location>
        <begin position="721"/>
        <end position="734"/>
    </location>
</feature>
<dbReference type="GO" id="GO:0051598">
    <property type="term" value="P:meiotic recombination checkpoint signaling"/>
    <property type="evidence" value="ECO:0007669"/>
    <property type="project" value="TreeGrafter"/>
</dbReference>
<gene>
    <name evidence="8" type="ORF">LTR62_003227</name>
</gene>
<accession>A0AAN7TJ23</accession>
<sequence>MTTIQIQKTCNAEPITKTAIDQKQSLEVVQTMLHGSLSTLTYCRALFAEHAFDTQIYDMAQNIHSYTDYAAGKLVKHTQQATKPHTFLRTLRRGRSRRVDKFLNWLEKGAFVPLKAGHLHALQVYVHGDTDRSKVLETYTFTFQYNTTTADSPMVSGFELNGSDSPLLSVQATNAAFQSMMLRLMELCPKLPILPVNRYISMELFYVPGVEQQYRPRDFMPSVSDSILLPVAEGWVRDISKLPLLHSRFHDSTFKVTALVDESMEGYTQAPETRFPEIVEYTMISKAEAITWQPAGPLTTDAVSTVAPVTPSTIVEAAQLSQHGAASVEPFHQHRQTNAPLGTTFHLVGNAVEMADQLQRESVPGAIACTAAVDTSRKSGNRAPTATNVAAHAAELSASQSSNVKGMHDVFCNMMHPEQISQGETQILSQIQHLCPPARTTVSPTCTTTSPTKTSFTFERDDPTVVLEPTKASELRRLAKGLQKNAIDVIKRQGTKNLRGDLVLCQCGHDKEEDGMVQCAYCKTWQHLPCYGYTGVDDPRLPDDHTCYQCLLGEHEQATLVKLKDLALKRRVMDFAVQRGLRSQKRIAEDLGLQQNQARFIMNFLRDQGYVVNASGSHKKSYTATKKPTLVAVTNGASHELMMQNLFDPLTHIAHHYKLPNKPMSEAGLTQRLLASQAADMPPPATPALHLRKRIAATPGSCLDLRDSVPPYETPSRPRHLQTETRKRSAEHDSAGMGFKRFRSMETRSFIDASGLASSPAL</sequence>
<dbReference type="PROSITE" id="PS50815">
    <property type="entry name" value="HORMA"/>
    <property type="match status" value="1"/>
</dbReference>
<dbReference type="PANTHER" id="PTHR48225">
    <property type="entry name" value="HORMA DOMAIN-CONTAINING PROTEIN 1"/>
    <property type="match status" value="1"/>
</dbReference>
<keyword evidence="5" id="KW-0469">Meiosis</keyword>
<organism evidence="8 9">
    <name type="scientific">Meristemomyces frigidus</name>
    <dbReference type="NCBI Taxonomy" id="1508187"/>
    <lineage>
        <taxon>Eukaryota</taxon>
        <taxon>Fungi</taxon>
        <taxon>Dikarya</taxon>
        <taxon>Ascomycota</taxon>
        <taxon>Pezizomycotina</taxon>
        <taxon>Dothideomycetes</taxon>
        <taxon>Dothideomycetidae</taxon>
        <taxon>Mycosphaerellales</taxon>
        <taxon>Teratosphaeriaceae</taxon>
        <taxon>Meristemomyces</taxon>
    </lineage>
</organism>
<comment type="caution">
    <text evidence="8">The sequence shown here is derived from an EMBL/GenBank/DDBJ whole genome shotgun (WGS) entry which is preliminary data.</text>
</comment>
<dbReference type="InterPro" id="IPR013083">
    <property type="entry name" value="Znf_RING/FYVE/PHD"/>
</dbReference>
<name>A0AAN7TJ23_9PEZI</name>
<dbReference type="Pfam" id="PF20826">
    <property type="entry name" value="PHD_5"/>
    <property type="match status" value="1"/>
</dbReference>
<dbReference type="PANTHER" id="PTHR48225:SF7">
    <property type="entry name" value="MEIOSIS-SPECIFIC PROTEIN HOP1"/>
    <property type="match status" value="1"/>
</dbReference>
<dbReference type="GO" id="GO:0007130">
    <property type="term" value="P:synaptonemal complex assembly"/>
    <property type="evidence" value="ECO:0007669"/>
    <property type="project" value="TreeGrafter"/>
</dbReference>
<keyword evidence="3" id="KW-0158">Chromosome</keyword>
<dbReference type="GO" id="GO:0005634">
    <property type="term" value="C:nucleus"/>
    <property type="evidence" value="ECO:0007669"/>
    <property type="project" value="UniProtKB-SubCell"/>
</dbReference>